<sequence>MIDDIHGKIFYKLPSEEMDFQEIISHFVILFCLGMLCRYYPDIWMEIVEENVLVSEFTDSLLNIIYRKFPNLILDQMTLTKHYVHF</sequence>
<evidence type="ECO:0000313" key="1">
    <source>
        <dbReference type="EMBL" id="MBD2571055.1"/>
    </source>
</evidence>
<dbReference type="EMBL" id="JACJST010000035">
    <property type="protein sequence ID" value="MBD2571055.1"/>
    <property type="molecule type" value="Genomic_DNA"/>
</dbReference>
<gene>
    <name evidence="1" type="ORF">H6G59_24805</name>
</gene>
<protein>
    <submittedName>
        <fullName evidence="1">Uncharacterized protein</fullName>
    </submittedName>
</protein>
<organism evidence="1 2">
    <name type="scientific">Anabaena lutea FACHB-196</name>
    <dbReference type="NCBI Taxonomy" id="2692881"/>
    <lineage>
        <taxon>Bacteria</taxon>
        <taxon>Bacillati</taxon>
        <taxon>Cyanobacteriota</taxon>
        <taxon>Cyanophyceae</taxon>
        <taxon>Nostocales</taxon>
        <taxon>Nostocaceae</taxon>
        <taxon>Anabaena</taxon>
    </lineage>
</organism>
<proteinExistence type="predicted"/>
<dbReference type="Proteomes" id="UP000640531">
    <property type="component" value="Unassembled WGS sequence"/>
</dbReference>
<comment type="caution">
    <text evidence="1">The sequence shown here is derived from an EMBL/GenBank/DDBJ whole genome shotgun (WGS) entry which is preliminary data.</text>
</comment>
<name>A0ABR8FLK0_9NOST</name>
<dbReference type="InterPro" id="IPR026988">
    <property type="entry name" value="YaaC-like"/>
</dbReference>
<dbReference type="Pfam" id="PF14175">
    <property type="entry name" value="YaaC"/>
    <property type="match status" value="1"/>
</dbReference>
<keyword evidence="2" id="KW-1185">Reference proteome</keyword>
<reference evidence="1 2" key="1">
    <citation type="journal article" date="2020" name="ISME J.">
        <title>Comparative genomics reveals insights into cyanobacterial evolution and habitat adaptation.</title>
        <authorList>
            <person name="Chen M.Y."/>
            <person name="Teng W.K."/>
            <person name="Zhao L."/>
            <person name="Hu C.X."/>
            <person name="Zhou Y.K."/>
            <person name="Han B.P."/>
            <person name="Song L.R."/>
            <person name="Shu W.S."/>
        </authorList>
    </citation>
    <scope>NUCLEOTIDE SEQUENCE [LARGE SCALE GENOMIC DNA]</scope>
    <source>
        <strain evidence="1 2">FACHB-196</strain>
    </source>
</reference>
<accession>A0ABR8FLK0</accession>
<evidence type="ECO:0000313" key="2">
    <source>
        <dbReference type="Proteomes" id="UP000640531"/>
    </source>
</evidence>